<feature type="compositionally biased region" description="Polar residues" evidence="1">
    <location>
        <begin position="122"/>
        <end position="132"/>
    </location>
</feature>
<feature type="compositionally biased region" description="Basic residues" evidence="1">
    <location>
        <begin position="194"/>
        <end position="204"/>
    </location>
</feature>
<keyword evidence="3" id="KW-1185">Reference proteome</keyword>
<feature type="region of interest" description="Disordered" evidence="1">
    <location>
        <begin position="122"/>
        <end position="142"/>
    </location>
</feature>
<gene>
    <name evidence="2" type="ORF">OUZ56_001447</name>
</gene>
<evidence type="ECO:0000313" key="3">
    <source>
        <dbReference type="Proteomes" id="UP001234178"/>
    </source>
</evidence>
<feature type="compositionally biased region" description="Gly residues" evidence="1">
    <location>
        <begin position="40"/>
        <end position="53"/>
    </location>
</feature>
<dbReference type="EMBL" id="JAOYFB010000036">
    <property type="protein sequence ID" value="KAK4019426.1"/>
    <property type="molecule type" value="Genomic_DNA"/>
</dbReference>
<accession>A0ABR0A2P8</accession>
<feature type="region of interest" description="Disordered" evidence="1">
    <location>
        <begin position="185"/>
        <end position="210"/>
    </location>
</feature>
<evidence type="ECO:0000256" key="1">
    <source>
        <dbReference type="SAM" id="MobiDB-lite"/>
    </source>
</evidence>
<dbReference type="Proteomes" id="UP001234178">
    <property type="component" value="Unassembled WGS sequence"/>
</dbReference>
<feature type="region of interest" description="Disordered" evidence="1">
    <location>
        <begin position="1"/>
        <end position="57"/>
    </location>
</feature>
<name>A0ABR0A2P8_9CRUS</name>
<feature type="compositionally biased region" description="Basic residues" evidence="1">
    <location>
        <begin position="29"/>
        <end position="39"/>
    </location>
</feature>
<proteinExistence type="predicted"/>
<reference evidence="2 3" key="1">
    <citation type="journal article" date="2023" name="Nucleic Acids Res.">
        <title>The hologenome of Daphnia magna reveals possible DNA methylation and microbiome-mediated evolution of the host genome.</title>
        <authorList>
            <person name="Chaturvedi A."/>
            <person name="Li X."/>
            <person name="Dhandapani V."/>
            <person name="Marshall H."/>
            <person name="Kissane S."/>
            <person name="Cuenca-Cambronero M."/>
            <person name="Asole G."/>
            <person name="Calvet F."/>
            <person name="Ruiz-Romero M."/>
            <person name="Marangio P."/>
            <person name="Guigo R."/>
            <person name="Rago D."/>
            <person name="Mirbahai L."/>
            <person name="Eastwood N."/>
            <person name="Colbourne J.K."/>
            <person name="Zhou J."/>
            <person name="Mallon E."/>
            <person name="Orsini L."/>
        </authorList>
    </citation>
    <scope>NUCLEOTIDE SEQUENCE [LARGE SCALE GENOMIC DNA]</scope>
    <source>
        <strain evidence="2">LRV0_1</strain>
    </source>
</reference>
<sequence length="210" mass="24148">MATTKTVSRNRQIEETTNNGSSTTGREGKRWRYRKKPRKGGPGGGARRIGGVGRDPCTIHHAHTRARAHTQSNTHNSFGQLRATDWSELHGRQRQHYPEISMRFLPICDINKQKPFRMRLSSETARSSVSDQNKGKSKCQKDRGMAQIFAYDNEQCHRPIRTKVDRNAPSLKDKCSLKLVQNGIKAAVSERQQPKRRPQRRHRPTERNRC</sequence>
<comment type="caution">
    <text evidence="2">The sequence shown here is derived from an EMBL/GenBank/DDBJ whole genome shotgun (WGS) entry which is preliminary data.</text>
</comment>
<organism evidence="2 3">
    <name type="scientific">Daphnia magna</name>
    <dbReference type="NCBI Taxonomy" id="35525"/>
    <lineage>
        <taxon>Eukaryota</taxon>
        <taxon>Metazoa</taxon>
        <taxon>Ecdysozoa</taxon>
        <taxon>Arthropoda</taxon>
        <taxon>Crustacea</taxon>
        <taxon>Branchiopoda</taxon>
        <taxon>Diplostraca</taxon>
        <taxon>Cladocera</taxon>
        <taxon>Anomopoda</taxon>
        <taxon>Daphniidae</taxon>
        <taxon>Daphnia</taxon>
    </lineage>
</organism>
<evidence type="ECO:0000313" key="2">
    <source>
        <dbReference type="EMBL" id="KAK4019426.1"/>
    </source>
</evidence>
<protein>
    <submittedName>
        <fullName evidence="2">Uncharacterized protein</fullName>
    </submittedName>
</protein>
<feature type="compositionally biased region" description="Polar residues" evidence="1">
    <location>
        <begin position="1"/>
        <end position="25"/>
    </location>
</feature>